<accession>A0ABS3HVY5</accession>
<keyword evidence="2" id="KW-0732">Signal</keyword>
<comment type="caution">
    <text evidence="3">The sequence shown here is derived from an EMBL/GenBank/DDBJ whole genome shotgun (WGS) entry which is preliminary data.</text>
</comment>
<keyword evidence="4" id="KW-1185">Reference proteome</keyword>
<dbReference type="RefSeq" id="WP_206968332.1">
    <property type="nucleotide sequence ID" value="NZ_JAFLVX010000041.1"/>
</dbReference>
<proteinExistence type="predicted"/>
<dbReference type="Proteomes" id="UP000664857">
    <property type="component" value="Unassembled WGS sequence"/>
</dbReference>
<name>A0ABS3HVY5_9ENTE</name>
<evidence type="ECO:0000313" key="3">
    <source>
        <dbReference type="EMBL" id="MBO0477922.1"/>
    </source>
</evidence>
<evidence type="ECO:0008006" key="5">
    <source>
        <dbReference type="Google" id="ProtNLM"/>
    </source>
</evidence>
<evidence type="ECO:0000313" key="4">
    <source>
        <dbReference type="Proteomes" id="UP000664857"/>
    </source>
</evidence>
<feature type="signal peptide" evidence="2">
    <location>
        <begin position="1"/>
        <end position="25"/>
    </location>
</feature>
<dbReference type="PROSITE" id="PS51257">
    <property type="entry name" value="PROKAR_LIPOPROTEIN"/>
    <property type="match status" value="1"/>
</dbReference>
<feature type="compositionally biased region" description="Low complexity" evidence="1">
    <location>
        <begin position="198"/>
        <end position="215"/>
    </location>
</feature>
<organism evidence="3 4">
    <name type="scientific">Candidatus Vagococcus giribetii</name>
    <dbReference type="NCBI Taxonomy" id="2230876"/>
    <lineage>
        <taxon>Bacteria</taxon>
        <taxon>Bacillati</taxon>
        <taxon>Bacillota</taxon>
        <taxon>Bacilli</taxon>
        <taxon>Lactobacillales</taxon>
        <taxon>Enterococcaceae</taxon>
        <taxon>Vagococcus</taxon>
    </lineage>
</organism>
<sequence length="311" mass="34640">MFNKKVAIRVISFSLISFMLSGCNASKDNKDGSTQSSLSSVTTKTNIEVNSISFKGSKLTKKDFSSQKAIDATFSIYSELVSSFQESSLIVAENITKAFENSDDKLYEIAKNLTISFESSDIESLEMMPNDDERYIALINLKNSSYGFMDYNVRLYESVMIDGNEATAEELNKPKTLGDLVDMDLEYAKDVGIKYGHTDTSTSDSNTKSTTNSSNEVGSDITKLSKSPTDEQREILLILANQQFKQDFPYKGSKMHSITGVLQDWTQDGESWYYKTTATIVNGNKVKQDRNVEVFITPTSADTGKVEIISY</sequence>
<gene>
    <name evidence="3" type="ORF">DOK76_12680</name>
</gene>
<reference evidence="3 4" key="1">
    <citation type="submission" date="2021-03" db="EMBL/GenBank/DDBJ databases">
        <title>Enterococcal diversity collection.</title>
        <authorList>
            <person name="Gilmore M.S."/>
            <person name="Schwartzman J."/>
            <person name="Van Tyne D."/>
            <person name="Martin M."/>
            <person name="Earl A.M."/>
            <person name="Manson A.L."/>
            <person name="Straub T."/>
            <person name="Salamzade R."/>
            <person name="Saavedra J."/>
            <person name="Lebreton F."/>
            <person name="Prichula J."/>
            <person name="Schaufler K."/>
            <person name="Gaca A."/>
            <person name="Sgardioli B."/>
            <person name="Wagenaar J."/>
            <person name="Strong T."/>
        </authorList>
    </citation>
    <scope>NUCLEOTIDE SEQUENCE [LARGE SCALE GENOMIC DNA]</scope>
    <source>
        <strain evidence="3 4">DIV0080</strain>
    </source>
</reference>
<evidence type="ECO:0000256" key="1">
    <source>
        <dbReference type="SAM" id="MobiDB-lite"/>
    </source>
</evidence>
<feature type="region of interest" description="Disordered" evidence="1">
    <location>
        <begin position="196"/>
        <end position="227"/>
    </location>
</feature>
<protein>
    <recommendedName>
        <fullName evidence="5">Lipoprotein</fullName>
    </recommendedName>
</protein>
<dbReference type="EMBL" id="JAFLVX010000041">
    <property type="protein sequence ID" value="MBO0477922.1"/>
    <property type="molecule type" value="Genomic_DNA"/>
</dbReference>
<evidence type="ECO:0000256" key="2">
    <source>
        <dbReference type="SAM" id="SignalP"/>
    </source>
</evidence>
<feature type="chain" id="PRO_5046385384" description="Lipoprotein" evidence="2">
    <location>
        <begin position="26"/>
        <end position="311"/>
    </location>
</feature>